<dbReference type="GO" id="GO:0032259">
    <property type="term" value="P:methylation"/>
    <property type="evidence" value="ECO:0007669"/>
    <property type="project" value="UniProtKB-KW"/>
</dbReference>
<sequence length="181" mass="20912">MSILDYAFILVSLFWLLELFLFRNRQKEPSPYAEQRSFYLILLTLSLSILFSLLFSNTNQHVFLKVLGLSCLGGGVFLRYWGILHLKQQFTRHVTVNTGDRLVSTGPYRTLRHPLYTGLLFITIGFPLFFGNGFVTLGAGTVMFFMLRHRIRIEEALLTAGFGPAYTEWATTRKRLIPFIY</sequence>
<dbReference type="Gene3D" id="1.20.120.1630">
    <property type="match status" value="1"/>
</dbReference>
<keyword evidence="6" id="KW-0489">Methyltransferase</keyword>
<evidence type="ECO:0000313" key="7">
    <source>
        <dbReference type="Proteomes" id="UP000439752"/>
    </source>
</evidence>
<evidence type="ECO:0000256" key="5">
    <source>
        <dbReference type="SAM" id="Phobius"/>
    </source>
</evidence>
<protein>
    <submittedName>
        <fullName evidence="6">Isoprenylcysteine carboxyl methyltransferase</fullName>
    </submittedName>
</protein>
<accession>A0A653IFZ1</accession>
<keyword evidence="3 5" id="KW-1133">Transmembrane helix</keyword>
<evidence type="ECO:0000256" key="3">
    <source>
        <dbReference type="ARBA" id="ARBA00022989"/>
    </source>
</evidence>
<gene>
    <name evidence="6" type="ORF">EXIGUO9Y_370067</name>
</gene>
<organism evidence="6 7">
    <name type="scientific">Exiguobacterium oxidotolerans</name>
    <dbReference type="NCBI Taxonomy" id="223958"/>
    <lineage>
        <taxon>Bacteria</taxon>
        <taxon>Bacillati</taxon>
        <taxon>Bacillota</taxon>
        <taxon>Bacilli</taxon>
        <taxon>Bacillales</taxon>
        <taxon>Bacillales Family XII. Incertae Sedis</taxon>
        <taxon>Exiguobacterium</taxon>
    </lineage>
</organism>
<keyword evidence="2 5" id="KW-0812">Transmembrane</keyword>
<feature type="transmembrane region" description="Helical" evidence="5">
    <location>
        <begin position="119"/>
        <end position="147"/>
    </location>
</feature>
<dbReference type="AlphaFoldDB" id="A0A653IFZ1"/>
<dbReference type="Pfam" id="PF04140">
    <property type="entry name" value="ICMT"/>
    <property type="match status" value="1"/>
</dbReference>
<dbReference type="GO" id="GO:0004671">
    <property type="term" value="F:protein C-terminal S-isoprenylcysteine carboxyl O-methyltransferase activity"/>
    <property type="evidence" value="ECO:0007669"/>
    <property type="project" value="InterPro"/>
</dbReference>
<keyword evidence="6" id="KW-0808">Transferase</keyword>
<name>A0A653IFZ1_9BACL</name>
<dbReference type="InterPro" id="IPR007269">
    <property type="entry name" value="ICMT_MeTrfase"/>
</dbReference>
<evidence type="ECO:0000256" key="2">
    <source>
        <dbReference type="ARBA" id="ARBA00022692"/>
    </source>
</evidence>
<dbReference type="RefSeq" id="WP_159173912.1">
    <property type="nucleotide sequence ID" value="NZ_LR732312.1"/>
</dbReference>
<dbReference type="Proteomes" id="UP000439752">
    <property type="component" value="Unassembled WGS sequence"/>
</dbReference>
<comment type="subcellular location">
    <subcellularLocation>
        <location evidence="1">Membrane</location>
        <topology evidence="1">Multi-pass membrane protein</topology>
    </subcellularLocation>
</comment>
<evidence type="ECO:0000313" key="6">
    <source>
        <dbReference type="EMBL" id="VWX38195.1"/>
    </source>
</evidence>
<keyword evidence="7" id="KW-1185">Reference proteome</keyword>
<keyword evidence="4 5" id="KW-0472">Membrane</keyword>
<dbReference type="PANTHER" id="PTHR12714">
    <property type="entry name" value="PROTEIN-S ISOPRENYLCYSTEINE O-METHYLTRANSFERASE"/>
    <property type="match status" value="1"/>
</dbReference>
<feature type="transmembrane region" description="Helical" evidence="5">
    <location>
        <begin position="37"/>
        <end position="56"/>
    </location>
</feature>
<dbReference type="GO" id="GO:0016020">
    <property type="term" value="C:membrane"/>
    <property type="evidence" value="ECO:0007669"/>
    <property type="project" value="UniProtKB-SubCell"/>
</dbReference>
<proteinExistence type="predicted"/>
<evidence type="ECO:0000256" key="1">
    <source>
        <dbReference type="ARBA" id="ARBA00004141"/>
    </source>
</evidence>
<dbReference type="EMBL" id="CABWKQ010000031">
    <property type="protein sequence ID" value="VWX38195.1"/>
    <property type="molecule type" value="Genomic_DNA"/>
</dbReference>
<evidence type="ECO:0000256" key="4">
    <source>
        <dbReference type="ARBA" id="ARBA00023136"/>
    </source>
</evidence>
<reference evidence="6 7" key="1">
    <citation type="submission" date="2019-10" db="EMBL/GenBank/DDBJ databases">
        <authorList>
            <person name="Karimi E."/>
        </authorList>
    </citation>
    <scope>NUCLEOTIDE SEQUENCE [LARGE SCALE GENOMIC DNA]</scope>
    <source>
        <strain evidence="6">Exiguobacterium sp. 9Y</strain>
    </source>
</reference>
<feature type="transmembrane region" description="Helical" evidence="5">
    <location>
        <begin position="6"/>
        <end position="25"/>
    </location>
</feature>
<dbReference type="PANTHER" id="PTHR12714:SF9">
    <property type="entry name" value="PROTEIN-S-ISOPRENYLCYSTEINE O-METHYLTRANSFERASE"/>
    <property type="match status" value="1"/>
</dbReference>
<feature type="transmembrane region" description="Helical" evidence="5">
    <location>
        <begin position="62"/>
        <end position="82"/>
    </location>
</feature>